<keyword evidence="1 4" id="KW-0560">Oxidoreductase</keyword>
<evidence type="ECO:0000259" key="2">
    <source>
        <dbReference type="Pfam" id="PF00107"/>
    </source>
</evidence>
<feature type="domain" description="Alcohol dehydrogenase-like C-terminal" evidence="2">
    <location>
        <begin position="157"/>
        <end position="228"/>
    </location>
</feature>
<dbReference type="Proteomes" id="UP000254502">
    <property type="component" value="Unassembled WGS sequence"/>
</dbReference>
<dbReference type="EC" id="1.6.5.5" evidence="4"/>
<sequence>MMQNKQILFNKIPEGMPQEDTFKIEDIDTPKLESDGVLVQTLYISVDPYMRGRMTKADSYVQPFEIGKPIVSHVVAKVIDSTLADYKKGDVVVGMLPWRIINHVQADQITKVPTTDVPLDLYLSVLGMPGQTAYHGLLDIGQPKDGDTVVVSAASGAVGSVVGQIAKIKGCRVVGIAGGDKKVKYLTETLGFDAGIDYKKEDFAEALAQAVPDGIDVYLKMLVVQLAMKYLSI</sequence>
<evidence type="ECO:0000313" key="5">
    <source>
        <dbReference type="Proteomes" id="UP000254502"/>
    </source>
</evidence>
<name>A0A380DSI9_STAAU</name>
<dbReference type="GO" id="GO:0003960">
    <property type="term" value="F:quinone reductase (NADPH) activity"/>
    <property type="evidence" value="ECO:0007669"/>
    <property type="project" value="UniProtKB-EC"/>
</dbReference>
<gene>
    <name evidence="4" type="primary">curA</name>
    <name evidence="4" type="ORF">NCTC5664_01730</name>
</gene>
<dbReference type="CDD" id="cd05288">
    <property type="entry name" value="PGDH"/>
    <property type="match status" value="1"/>
</dbReference>
<dbReference type="InterPro" id="IPR041694">
    <property type="entry name" value="ADH_N_2"/>
</dbReference>
<dbReference type="InterPro" id="IPR013149">
    <property type="entry name" value="ADH-like_C"/>
</dbReference>
<feature type="domain" description="Oxidoreductase N-terminal" evidence="3">
    <location>
        <begin position="5"/>
        <end position="112"/>
    </location>
</feature>
<evidence type="ECO:0000259" key="3">
    <source>
        <dbReference type="Pfam" id="PF16884"/>
    </source>
</evidence>
<dbReference type="EC" id="1.3.1.-" evidence="4"/>
<dbReference type="InterPro" id="IPR045010">
    <property type="entry name" value="MDR_fam"/>
</dbReference>
<dbReference type="Gene3D" id="3.90.180.10">
    <property type="entry name" value="Medium-chain alcohol dehydrogenases, catalytic domain"/>
    <property type="match status" value="1"/>
</dbReference>
<dbReference type="PANTHER" id="PTHR43205">
    <property type="entry name" value="PROSTAGLANDIN REDUCTASE"/>
    <property type="match status" value="1"/>
</dbReference>
<dbReference type="SUPFAM" id="SSF50129">
    <property type="entry name" value="GroES-like"/>
    <property type="match status" value="1"/>
</dbReference>
<accession>A0A380DSI9</accession>
<protein>
    <submittedName>
        <fullName evidence="4">Quinone oxidoreductase</fullName>
        <ecNumber evidence="4">1.3.1.-</ecNumber>
        <ecNumber evidence="4">1.6.5.5</ecNumber>
    </submittedName>
</protein>
<proteinExistence type="predicted"/>
<organism evidence="4 5">
    <name type="scientific">Staphylococcus aureus</name>
    <dbReference type="NCBI Taxonomy" id="1280"/>
    <lineage>
        <taxon>Bacteria</taxon>
        <taxon>Bacillati</taxon>
        <taxon>Bacillota</taxon>
        <taxon>Bacilli</taxon>
        <taxon>Bacillales</taxon>
        <taxon>Staphylococcaceae</taxon>
        <taxon>Staphylococcus</taxon>
    </lineage>
</organism>
<evidence type="ECO:0000256" key="1">
    <source>
        <dbReference type="ARBA" id="ARBA00023002"/>
    </source>
</evidence>
<dbReference type="Pfam" id="PF00107">
    <property type="entry name" value="ADH_zinc_N"/>
    <property type="match status" value="1"/>
</dbReference>
<reference evidence="4 5" key="1">
    <citation type="submission" date="2018-06" db="EMBL/GenBank/DDBJ databases">
        <authorList>
            <consortium name="Pathogen Informatics"/>
            <person name="Doyle S."/>
        </authorList>
    </citation>
    <scope>NUCLEOTIDE SEQUENCE [LARGE SCALE GENOMIC DNA]</scope>
    <source>
        <strain evidence="4 5">NCTC5664</strain>
    </source>
</reference>
<dbReference type="InterPro" id="IPR036291">
    <property type="entry name" value="NAD(P)-bd_dom_sf"/>
</dbReference>
<dbReference type="Pfam" id="PF16884">
    <property type="entry name" value="ADH_N_2"/>
    <property type="match status" value="1"/>
</dbReference>
<dbReference type="PANTHER" id="PTHR43205:SF7">
    <property type="entry name" value="PROSTAGLANDIN REDUCTASE 1"/>
    <property type="match status" value="1"/>
</dbReference>
<dbReference type="GO" id="GO:0016628">
    <property type="term" value="F:oxidoreductase activity, acting on the CH-CH group of donors, NAD or NADP as acceptor"/>
    <property type="evidence" value="ECO:0007669"/>
    <property type="project" value="InterPro"/>
</dbReference>
<dbReference type="Gene3D" id="3.40.50.720">
    <property type="entry name" value="NAD(P)-binding Rossmann-like Domain"/>
    <property type="match status" value="1"/>
</dbReference>
<dbReference type="InterPro" id="IPR011032">
    <property type="entry name" value="GroES-like_sf"/>
</dbReference>
<dbReference type="AlphaFoldDB" id="A0A380DSI9"/>
<dbReference type="EMBL" id="UHAQ01000002">
    <property type="protein sequence ID" value="SUK48780.1"/>
    <property type="molecule type" value="Genomic_DNA"/>
</dbReference>
<evidence type="ECO:0000313" key="4">
    <source>
        <dbReference type="EMBL" id="SUK48780.1"/>
    </source>
</evidence>
<dbReference type="SUPFAM" id="SSF51735">
    <property type="entry name" value="NAD(P)-binding Rossmann-fold domains"/>
    <property type="match status" value="1"/>
</dbReference>